<evidence type="ECO:0000256" key="3">
    <source>
        <dbReference type="ARBA" id="ARBA00022833"/>
    </source>
</evidence>
<evidence type="ECO:0000256" key="4">
    <source>
        <dbReference type="ARBA" id="ARBA00023015"/>
    </source>
</evidence>
<evidence type="ECO:0000313" key="8">
    <source>
        <dbReference type="EMBL" id="SMC86314.1"/>
    </source>
</evidence>
<name>A0A1W2CMW1_9RHOB</name>
<keyword evidence="4" id="KW-0805">Transcription regulation</keyword>
<evidence type="ECO:0000256" key="6">
    <source>
        <dbReference type="ARBA" id="ARBA00023163"/>
    </source>
</evidence>
<feature type="binding site" evidence="7">
    <location>
        <position position="114"/>
    </location>
    <ligand>
        <name>Zn(2+)</name>
        <dbReference type="ChEBI" id="CHEBI:29105"/>
    </ligand>
</feature>
<reference evidence="8 9" key="1">
    <citation type="submission" date="2017-04" db="EMBL/GenBank/DDBJ databases">
        <authorList>
            <person name="Afonso C.L."/>
            <person name="Miller P.J."/>
            <person name="Scott M.A."/>
            <person name="Spackman E."/>
            <person name="Goraichik I."/>
            <person name="Dimitrov K.M."/>
            <person name="Suarez D.L."/>
            <person name="Swayne D.E."/>
        </authorList>
    </citation>
    <scope>NUCLEOTIDE SEQUENCE [LARGE SCALE GENOMIC DNA]</scope>
    <source>
        <strain evidence="8 9">CGMCC 1.12644</strain>
    </source>
</reference>
<dbReference type="PANTHER" id="PTHR33202">
    <property type="entry name" value="ZINC UPTAKE REGULATION PROTEIN"/>
    <property type="match status" value="1"/>
</dbReference>
<gene>
    <name evidence="8" type="ORF">SAMN06295998_10888</name>
</gene>
<comment type="cofactor">
    <cofactor evidence="7">
        <name>Zn(2+)</name>
        <dbReference type="ChEBI" id="CHEBI:29105"/>
    </cofactor>
    <text evidence="7">Binds 1 zinc ion per subunit.</text>
</comment>
<keyword evidence="5" id="KW-0238">DNA-binding</keyword>
<dbReference type="RefSeq" id="WP_084353256.1">
    <property type="nucleotide sequence ID" value="NZ_FWYD01000008.1"/>
</dbReference>
<dbReference type="InterPro" id="IPR036388">
    <property type="entry name" value="WH-like_DNA-bd_sf"/>
</dbReference>
<evidence type="ECO:0000256" key="7">
    <source>
        <dbReference type="PIRSR" id="PIRSR602481-1"/>
    </source>
</evidence>
<feature type="binding site" evidence="7">
    <location>
        <position position="111"/>
    </location>
    <ligand>
        <name>Zn(2+)</name>
        <dbReference type="ChEBI" id="CHEBI:29105"/>
    </ligand>
</feature>
<dbReference type="PANTHER" id="PTHR33202:SF6">
    <property type="entry name" value="ZINC UPTAKE REGULATION PROTEIN"/>
    <property type="match status" value="1"/>
</dbReference>
<evidence type="ECO:0000256" key="1">
    <source>
        <dbReference type="ARBA" id="ARBA00007957"/>
    </source>
</evidence>
<keyword evidence="7" id="KW-0479">Metal-binding</keyword>
<evidence type="ECO:0000256" key="5">
    <source>
        <dbReference type="ARBA" id="ARBA00023125"/>
    </source>
</evidence>
<sequence>MATLGFEAHDHKHCITDGLEELRTQCAAKNLQLTPVRKRVMELLLEKHRALGAYEILEHLRAEGLGTQPPVAYRALDFLVTNGFAHRIERLNAFVGCAHLGKQHIPAFLICRGCNAVAESPSGRVSRVLGRAAREIGFQVEKLVVEAEGVCPSCAEKAPA</sequence>
<keyword evidence="6" id="KW-0804">Transcription</keyword>
<feature type="binding site" evidence="7">
    <location>
        <position position="151"/>
    </location>
    <ligand>
        <name>Zn(2+)</name>
        <dbReference type="ChEBI" id="CHEBI:29105"/>
    </ligand>
</feature>
<keyword evidence="2" id="KW-0678">Repressor</keyword>
<dbReference type="Gene3D" id="1.10.10.10">
    <property type="entry name" value="Winged helix-like DNA-binding domain superfamily/Winged helix DNA-binding domain"/>
    <property type="match status" value="1"/>
</dbReference>
<dbReference type="SUPFAM" id="SSF46785">
    <property type="entry name" value="Winged helix' DNA-binding domain"/>
    <property type="match status" value="1"/>
</dbReference>
<evidence type="ECO:0000313" key="9">
    <source>
        <dbReference type="Proteomes" id="UP000192330"/>
    </source>
</evidence>
<dbReference type="Gene3D" id="3.30.1490.190">
    <property type="match status" value="1"/>
</dbReference>
<accession>A0A1W2CMW1</accession>
<organism evidence="8 9">
    <name type="scientific">Primorskyibacter flagellatus</name>
    <dbReference type="NCBI Taxonomy" id="1387277"/>
    <lineage>
        <taxon>Bacteria</taxon>
        <taxon>Pseudomonadati</taxon>
        <taxon>Pseudomonadota</taxon>
        <taxon>Alphaproteobacteria</taxon>
        <taxon>Rhodobacterales</taxon>
        <taxon>Roseobacteraceae</taxon>
        <taxon>Primorskyibacter</taxon>
    </lineage>
</organism>
<dbReference type="GO" id="GO:0045892">
    <property type="term" value="P:negative regulation of DNA-templated transcription"/>
    <property type="evidence" value="ECO:0007669"/>
    <property type="project" value="TreeGrafter"/>
</dbReference>
<dbReference type="InterPro" id="IPR043135">
    <property type="entry name" value="Fur_C"/>
</dbReference>
<dbReference type="Proteomes" id="UP000192330">
    <property type="component" value="Unassembled WGS sequence"/>
</dbReference>
<protein>
    <submittedName>
        <fullName evidence="8">Fur family transcriptional regulator, zinc uptake regulator</fullName>
    </submittedName>
</protein>
<evidence type="ECO:0000256" key="2">
    <source>
        <dbReference type="ARBA" id="ARBA00022491"/>
    </source>
</evidence>
<dbReference type="GO" id="GO:0008270">
    <property type="term" value="F:zinc ion binding"/>
    <property type="evidence" value="ECO:0007669"/>
    <property type="project" value="TreeGrafter"/>
</dbReference>
<dbReference type="GO" id="GO:0005829">
    <property type="term" value="C:cytosol"/>
    <property type="evidence" value="ECO:0007669"/>
    <property type="project" value="TreeGrafter"/>
</dbReference>
<dbReference type="Pfam" id="PF01475">
    <property type="entry name" value="FUR"/>
    <property type="match status" value="1"/>
</dbReference>
<keyword evidence="3 7" id="KW-0862">Zinc</keyword>
<feature type="binding site" evidence="7">
    <location>
        <position position="154"/>
    </location>
    <ligand>
        <name>Zn(2+)</name>
        <dbReference type="ChEBI" id="CHEBI:29105"/>
    </ligand>
</feature>
<dbReference type="InterPro" id="IPR002481">
    <property type="entry name" value="FUR"/>
</dbReference>
<dbReference type="EMBL" id="FWYD01000008">
    <property type="protein sequence ID" value="SMC86314.1"/>
    <property type="molecule type" value="Genomic_DNA"/>
</dbReference>
<keyword evidence="9" id="KW-1185">Reference proteome</keyword>
<dbReference type="STRING" id="1387277.SAMN06295998_10888"/>
<proteinExistence type="inferred from homology"/>
<dbReference type="GO" id="GO:1900376">
    <property type="term" value="P:regulation of secondary metabolite biosynthetic process"/>
    <property type="evidence" value="ECO:0007669"/>
    <property type="project" value="TreeGrafter"/>
</dbReference>
<dbReference type="GO" id="GO:0003700">
    <property type="term" value="F:DNA-binding transcription factor activity"/>
    <property type="evidence" value="ECO:0007669"/>
    <property type="project" value="InterPro"/>
</dbReference>
<dbReference type="InterPro" id="IPR036390">
    <property type="entry name" value="WH_DNA-bd_sf"/>
</dbReference>
<dbReference type="AlphaFoldDB" id="A0A1W2CMW1"/>
<comment type="similarity">
    <text evidence="1">Belongs to the Fur family.</text>
</comment>
<dbReference type="GO" id="GO:0000976">
    <property type="term" value="F:transcription cis-regulatory region binding"/>
    <property type="evidence" value="ECO:0007669"/>
    <property type="project" value="TreeGrafter"/>
</dbReference>
<dbReference type="OrthoDB" id="9801127at2"/>